<dbReference type="Pfam" id="PF13876">
    <property type="entry name" value="Phage_gp49_66"/>
    <property type="match status" value="1"/>
</dbReference>
<dbReference type="RefSeq" id="WP_354472373.1">
    <property type="nucleotide sequence ID" value="NZ_JBEPSB010000018.1"/>
</dbReference>
<dbReference type="EMBL" id="JBEPSB010000018">
    <property type="protein sequence ID" value="MET4562189.1"/>
    <property type="molecule type" value="Genomic_DNA"/>
</dbReference>
<accession>A0ABV2PNL3</accession>
<protein>
    <recommendedName>
        <fullName evidence="3">Phage protein</fullName>
    </recommendedName>
</protein>
<comment type="caution">
    <text evidence="1">The sequence shown here is derived from an EMBL/GenBank/DDBJ whole genome shotgun (WGS) entry which is preliminary data.</text>
</comment>
<evidence type="ECO:0000313" key="2">
    <source>
        <dbReference type="Proteomes" id="UP001549363"/>
    </source>
</evidence>
<proteinExistence type="predicted"/>
<evidence type="ECO:0008006" key="3">
    <source>
        <dbReference type="Google" id="ProtNLM"/>
    </source>
</evidence>
<sequence>MSKNTVTQEHIEEIIAISSYEVFHRVHGKQCIVVAKLPNGFTVVGESACVDANNYDEQIGFDLAVKHIKSRLWELEGYALQNKLSSNKTLSSVTVDVRAVGLDWFSLLADFIDQVEKCDFKDKHGHDLKMNQSYFNLVSPFQS</sequence>
<keyword evidence="2" id="KW-1185">Reference proteome</keyword>
<evidence type="ECO:0000313" key="1">
    <source>
        <dbReference type="EMBL" id="MET4562189.1"/>
    </source>
</evidence>
<name>A0ABV2PNL3_9BACI</name>
<reference evidence="1 2" key="1">
    <citation type="submission" date="2024-06" db="EMBL/GenBank/DDBJ databases">
        <title>Sorghum-associated microbial communities from plants grown in Nebraska, USA.</title>
        <authorList>
            <person name="Schachtman D."/>
        </authorList>
    </citation>
    <scope>NUCLEOTIDE SEQUENCE [LARGE SCALE GENOMIC DNA]</scope>
    <source>
        <strain evidence="1 2">736</strain>
    </source>
</reference>
<organism evidence="1 2">
    <name type="scientific">Lysinibacillus parviboronicapiens</name>
    <dbReference type="NCBI Taxonomy" id="436516"/>
    <lineage>
        <taxon>Bacteria</taxon>
        <taxon>Bacillati</taxon>
        <taxon>Bacillota</taxon>
        <taxon>Bacilli</taxon>
        <taxon>Bacillales</taxon>
        <taxon>Bacillaceae</taxon>
        <taxon>Lysinibacillus</taxon>
    </lineage>
</organism>
<gene>
    <name evidence="1" type="ORF">ABIA69_003375</name>
</gene>
<dbReference type="InterPro" id="IPR025915">
    <property type="entry name" value="Phage_gp49_66"/>
</dbReference>
<dbReference type="Proteomes" id="UP001549363">
    <property type="component" value="Unassembled WGS sequence"/>
</dbReference>